<evidence type="ECO:0000313" key="10">
    <source>
        <dbReference type="Proteomes" id="UP000824267"/>
    </source>
</evidence>
<dbReference type="InterPro" id="IPR003810">
    <property type="entry name" value="Mntp/YtaF"/>
</dbReference>
<reference evidence="9" key="2">
    <citation type="submission" date="2021-04" db="EMBL/GenBank/DDBJ databases">
        <authorList>
            <person name="Gilroy R."/>
        </authorList>
    </citation>
    <scope>NUCLEOTIDE SEQUENCE</scope>
    <source>
        <strain evidence="9">Gambia16-930</strain>
    </source>
</reference>
<dbReference type="GO" id="GO:0005886">
    <property type="term" value="C:plasma membrane"/>
    <property type="evidence" value="ECO:0007669"/>
    <property type="project" value="UniProtKB-SubCell"/>
</dbReference>
<dbReference type="HAMAP" id="MF_01521">
    <property type="entry name" value="MntP_pump"/>
    <property type="match status" value="1"/>
</dbReference>
<dbReference type="Pfam" id="PF02659">
    <property type="entry name" value="Mntp"/>
    <property type="match status" value="1"/>
</dbReference>
<keyword evidence="5 8" id="KW-0406">Ion transport</keyword>
<keyword evidence="2 8" id="KW-1003">Cell membrane</keyword>
<feature type="transmembrane region" description="Helical" evidence="8">
    <location>
        <begin position="137"/>
        <end position="155"/>
    </location>
</feature>
<comment type="function">
    <text evidence="8">Probably functions as a manganese efflux pump.</text>
</comment>
<keyword evidence="1 8" id="KW-0813">Transport</keyword>
<keyword evidence="4 8" id="KW-1133">Transmembrane helix</keyword>
<gene>
    <name evidence="8" type="primary">mntP</name>
    <name evidence="9" type="ORF">IAC47_01255</name>
</gene>
<feature type="transmembrane region" description="Helical" evidence="8">
    <location>
        <begin position="167"/>
        <end position="186"/>
    </location>
</feature>
<proteinExistence type="inferred from homology"/>
<comment type="subcellular location">
    <subcellularLocation>
        <location evidence="8">Cell membrane</location>
        <topology evidence="8">Multi-pass membrane protein</topology>
    </subcellularLocation>
</comment>
<dbReference type="GO" id="GO:0005384">
    <property type="term" value="F:manganese ion transmembrane transporter activity"/>
    <property type="evidence" value="ECO:0007669"/>
    <property type="project" value="UniProtKB-UniRule"/>
</dbReference>
<evidence type="ECO:0000256" key="3">
    <source>
        <dbReference type="ARBA" id="ARBA00022692"/>
    </source>
</evidence>
<evidence type="ECO:0000256" key="6">
    <source>
        <dbReference type="ARBA" id="ARBA00023136"/>
    </source>
</evidence>
<comment type="caution">
    <text evidence="9">The sequence shown here is derived from an EMBL/GenBank/DDBJ whole genome shotgun (WGS) entry which is preliminary data.</text>
</comment>
<evidence type="ECO:0000256" key="7">
    <source>
        <dbReference type="ARBA" id="ARBA00023211"/>
    </source>
</evidence>
<feature type="transmembrane region" description="Helical" evidence="8">
    <location>
        <begin position="40"/>
        <end position="61"/>
    </location>
</feature>
<organism evidence="9 10">
    <name type="scientific">Candidatus Onthomorpha intestinigallinarum</name>
    <dbReference type="NCBI Taxonomy" id="2840880"/>
    <lineage>
        <taxon>Bacteria</taxon>
        <taxon>Pseudomonadati</taxon>
        <taxon>Bacteroidota</taxon>
        <taxon>Bacteroidia</taxon>
        <taxon>Bacteroidales</taxon>
        <taxon>Candidatus Onthomorpha</taxon>
    </lineage>
</organism>
<feature type="transmembrane region" description="Helical" evidence="8">
    <location>
        <begin position="6"/>
        <end position="28"/>
    </location>
</feature>
<evidence type="ECO:0000256" key="8">
    <source>
        <dbReference type="HAMAP-Rule" id="MF_01521"/>
    </source>
</evidence>
<keyword evidence="6 8" id="KW-0472">Membrane</keyword>
<feature type="transmembrane region" description="Helical" evidence="8">
    <location>
        <begin position="109"/>
        <end position="131"/>
    </location>
</feature>
<evidence type="ECO:0000256" key="4">
    <source>
        <dbReference type="ARBA" id="ARBA00022989"/>
    </source>
</evidence>
<accession>A0A9D1UGF8</accession>
<evidence type="ECO:0000256" key="1">
    <source>
        <dbReference type="ARBA" id="ARBA00022448"/>
    </source>
</evidence>
<dbReference type="Proteomes" id="UP000824267">
    <property type="component" value="Unassembled WGS sequence"/>
</dbReference>
<reference evidence="9" key="1">
    <citation type="journal article" date="2021" name="PeerJ">
        <title>Extensive microbial diversity within the chicken gut microbiome revealed by metagenomics and culture.</title>
        <authorList>
            <person name="Gilroy R."/>
            <person name="Ravi A."/>
            <person name="Getino M."/>
            <person name="Pursley I."/>
            <person name="Horton D.L."/>
            <person name="Alikhan N.F."/>
            <person name="Baker D."/>
            <person name="Gharbi K."/>
            <person name="Hall N."/>
            <person name="Watson M."/>
            <person name="Adriaenssens E.M."/>
            <person name="Foster-Nyarko E."/>
            <person name="Jarju S."/>
            <person name="Secka A."/>
            <person name="Antonio M."/>
            <person name="Oren A."/>
            <person name="Chaudhuri R.R."/>
            <person name="La Ragione R."/>
            <person name="Hildebrand F."/>
            <person name="Pallen M.J."/>
        </authorList>
    </citation>
    <scope>NUCLEOTIDE SEQUENCE</scope>
    <source>
        <strain evidence="9">Gambia16-930</strain>
    </source>
</reference>
<evidence type="ECO:0000256" key="5">
    <source>
        <dbReference type="ARBA" id="ARBA00023065"/>
    </source>
</evidence>
<comment type="similarity">
    <text evidence="8">Belongs to the MntP (TC 9.B.29) family.</text>
</comment>
<dbReference type="PANTHER" id="PTHR35529:SF1">
    <property type="entry name" value="MANGANESE EFFLUX PUMP MNTP-RELATED"/>
    <property type="match status" value="1"/>
</dbReference>
<feature type="transmembrane region" description="Helical" evidence="8">
    <location>
        <begin position="73"/>
        <end position="89"/>
    </location>
</feature>
<keyword evidence="7 8" id="KW-0464">Manganese</keyword>
<evidence type="ECO:0000256" key="2">
    <source>
        <dbReference type="ARBA" id="ARBA00022475"/>
    </source>
</evidence>
<dbReference type="PANTHER" id="PTHR35529">
    <property type="entry name" value="MANGANESE EFFLUX PUMP MNTP-RELATED"/>
    <property type="match status" value="1"/>
</dbReference>
<name>A0A9D1UGF8_9BACT</name>
<evidence type="ECO:0000313" key="9">
    <source>
        <dbReference type="EMBL" id="HIW86892.1"/>
    </source>
</evidence>
<keyword evidence="3 8" id="KW-0812">Transmembrane</keyword>
<protein>
    <recommendedName>
        <fullName evidence="8">Putative manganese efflux pump MntP</fullName>
    </recommendedName>
</protein>
<dbReference type="EMBL" id="DXGG01000045">
    <property type="protein sequence ID" value="HIW86892.1"/>
    <property type="molecule type" value="Genomic_DNA"/>
</dbReference>
<sequence>MFDVSFIIEVVFLSVALSMDSFTVSITCGLQKTMSRYRTLFLAFSFAFFQALLPLLGALLGDVFKSFMQSADHWIAFLLLSVMGVKMIIDGRKFSLREKVFDVSSTKVILLLSLATSIDAFVIGIGFGLKWDVAEQVFAVLAIFVFTFAFSLLGVKMGERIRFVKPRFALVLGGIILLLLGSKTLIEHLYA</sequence>
<dbReference type="InterPro" id="IPR022929">
    <property type="entry name" value="Put_MntP"/>
</dbReference>
<dbReference type="AlphaFoldDB" id="A0A9D1UGF8"/>